<dbReference type="Proteomes" id="UP000504635">
    <property type="component" value="Unplaced"/>
</dbReference>
<feature type="compositionally biased region" description="Basic and acidic residues" evidence="3">
    <location>
        <begin position="2470"/>
        <end position="2482"/>
    </location>
</feature>
<evidence type="ECO:0000259" key="4">
    <source>
        <dbReference type="Pfam" id="PF13934"/>
    </source>
</evidence>
<feature type="region of interest" description="Disordered" evidence="3">
    <location>
        <begin position="1260"/>
        <end position="1341"/>
    </location>
</feature>
<dbReference type="Pfam" id="PF13934">
    <property type="entry name" value="ELYS"/>
    <property type="match status" value="1"/>
</dbReference>
<sequence length="2549" mass="287252">MSFDVVKSIEFFQPPFQQLPQEVLDDDAFEDLPILGGILSDLKHAWQAKGSCLEIRNILTGRKIGSWIFGGILKDSNTRIVAVDEVKRSQGRLSLLVVGLECTISGGLICIFDIFGSKVLRVIQVKKQITSLHVIHSEDPVLSGPSPLKYFDGVIAIGTLGGNVFLLDMCQQICENALCNDNIATIRDELNPCQMTILRHDKIGSIKKYVEHAVENDDHLAVPLNVVINPSTEHFTLKGEKGEDRVHVDSSEAQVSSLFYSPQLASLLIGYNFGAFQLWDLRTLDLIYTSPVCEDHIPVTHFTVQEPADDPKAYCYIWVSYSHDILFHSGLPFAVMYSFYYDTKKYLSDYGYLYDDFQHCSIRFQLELGEAGMPTYKSRIKGGSCMGIHSLTKNPINKDLNSLSLCLISWFVWNTNREICTFILLFDLNQWYKEQMPNSPNWLECSNYLIKQTIESKFLDIRLDPKSLDQFIGVQRLEEHFCPTALTFDLWCLSENEVSKVLNKGLQKSFIDDIQKEGPLILLKPDDIFGQVISLGLTPLFCEMTSSLCEDMEYQREVLLSVALEQRLIGWLCECSFKLSTNSFSSSGLSLFNLTEWAFQRALTLKNACDSYCISLFDHSGSKLDNNIIAILNSSVSQIKDLCTLYNHIIVNLRRFVSETEHLAAEQYSLKNVVNYFEVLLWMVNIGLLPECNPEKVHYLDNNYWSAPYLAESLTEYYNKKRAHLQLVSHDTFVEKDCLLYIDNLINNSGSTVLRQQWQEDGGGGLYPAPSLQSVLRTYLLEGPDILFKHSLVTYTLLDIATTVDENNKIVKLLLKFPQIFDLTQSNIKIIQAFWHLDHDDYETALEYILDPCVLAEDLHKWHHSVMIRSLLMQEQFNLALVYLQIRKPSIQDEKDLFTVVSLLVSKNMLDEAFKFRQQHQIINEHALLKHIFSECNKSELLHSILYRCLNNEEEKAFFRYLQSTKSSRCEDLKVFYFILRSRFLEAFDSYSSTKRTKPENQGLIGQKDASTADNVIKMFKTLLPDVNRNLVELVRKERTNLWKEVSKPTPLSVFVHNTNDQVHYKSSIIFASLAKAKQTFNHSVVNNDVKTEETPFLRTPTVFKSVSKKETPLVQFRVIEQNEDQDEYCPSPCKKLKLSPRASKRSPTKSFSTSFHSKLSTPIVKRKKFSIEPKDSSSTSFPQSILKNSSKSVLDDSIFNETTSTNISAQIQCENSFRRSKLALMPRESISKTPQKSHVKFEDLRYSSSANTSTISNTTLASSANSSKRLSDNTASTNDDDIFLSPENSFEINNDKSFKIPEPVQERSKKSLTPVKEKLSFDEASPHTSPKPKKSDDSVESYLKLAENDLSSNRFTFQSPRSRRSYKRSFSGSPVPVRSSPRLAKKSNVLDQEDSDSESSLPASPVKSSLPVASEKLKGRRSLSRAVLENNAFSALQSLQDENKFKDKSYICSTSSLNDTDIGHSSNDFTSSLNDTDIGHSSNDSIDIFLEKYGSTLNADNSLNESSILTKKHGEIISKITESRSSEIRKETTISNLTKEIISTKEFKQEEYSKKTEEFSDASHKLDFLESNNKSLTEKNYEELDVEMEEAQDDKTEMLQQDEDLHERESVEQKEITIYDDLSSGSEDAREAIEKIKANTNNKTYTDISFSKSESFQVDREKHIDISVASHGNVTPEADKAFVNFDNDVIEIGSSSEDEKYSDSVKNMYSSSNSSSSYSSSDSSRNSVDNILEKYMNNEGEKEEEISKGTSNEGQSSDNDDNVFTDEKYYVNSDDNQEEQLVSSKEDVEQDIREADVAVKSLVEENVSVVSDNAEKDDLHSNVHVTEKYQTNTKLHEDSIKATKEHTKANSDCEENEMDTLVLLDDTVEKTNVDNNCAEHDMEDKSISAISEKLPAEEVLEDQKNTIDQSMQTTMVYKLNNEQDLNEIKDDSLEEEVFDDQKNTNNQSIQTTLVCKVDDEQHPEGEDSKEGNEEFETQNKSLQCTIAVRDNMQNEDGTPFALRTVKKTYSLRDKGSTKNLQTEESTEQDIPSTDGTPLVLKSVKKTYSRDSNLDATPKLAVSLIKRTYSKKSLMDQGEAAEFETKDQSKSSHDESELANQERPAVTSSASVLTEFPSSSTEYKKSESQETGGKSVGDSTVTSSQSSLHSDSSQTSSRRITRRMSQLNESQLDSTIGGDLEDKTVKSDIMETAVDVSKVPAETGENNEAETDKAGPSNVTKPSQSKIRLRRTPKPKVGSASLPKNVETSCDSTPNPKKRSRSASVDQPPVSSNRKRKTRSKSIDLDEIVQEESTAPGLKVLLTPIPEIPGPSTENEETQEDKKYRNKASSDVGAYTTSRRLTRKQASMLKSIGTVEKHIEKLPNLEEIDPIILMDKPNFEGQADLSEAQVYEPSVSSVGSDLPRHTRSASVASDIHAPSTPKKKPKSPKSSLESTITNIKSRLRRQSTDTASVGSEQSDSPSPSKRGKKTEKASMKDEEQSKKVAAKRGRSRSSSVSSVKSHRSDKTDGSAKGRSRRIQSAKSELPEIQEEKSSVEDDSEKKKTRKRKH</sequence>
<feature type="region of interest" description="Disordered" evidence="3">
    <location>
        <begin position="1957"/>
        <end position="1979"/>
    </location>
</feature>
<feature type="compositionally biased region" description="Polar residues" evidence="3">
    <location>
        <begin position="2018"/>
        <end position="2036"/>
    </location>
</feature>
<dbReference type="PANTHER" id="PTHR21583">
    <property type="entry name" value="ELYS PROTEIN"/>
    <property type="match status" value="1"/>
</dbReference>
<feature type="compositionally biased region" description="Low complexity" evidence="3">
    <location>
        <begin position="1369"/>
        <end position="1383"/>
    </location>
</feature>
<feature type="compositionally biased region" description="Basic and acidic residues" evidence="3">
    <location>
        <begin position="2529"/>
        <end position="2541"/>
    </location>
</feature>
<dbReference type="SUPFAM" id="SSF50978">
    <property type="entry name" value="WD40 repeat-like"/>
    <property type="match status" value="1"/>
</dbReference>
<feature type="compositionally biased region" description="Low complexity" evidence="3">
    <location>
        <begin position="2139"/>
        <end position="2166"/>
    </location>
</feature>
<feature type="compositionally biased region" description="Basic and acidic residues" evidence="3">
    <location>
        <begin position="2180"/>
        <end position="2189"/>
    </location>
</feature>
<evidence type="ECO:0000256" key="3">
    <source>
        <dbReference type="SAM" id="MobiDB-lite"/>
    </source>
</evidence>
<dbReference type="KEGG" id="soy:115875413"/>
<dbReference type="CTD" id="32971"/>
<dbReference type="RefSeq" id="XP_030746721.1">
    <property type="nucleotide sequence ID" value="XM_030890861.1"/>
</dbReference>
<feature type="compositionally biased region" description="Basic and acidic residues" evidence="3">
    <location>
        <begin position="1957"/>
        <end position="1973"/>
    </location>
</feature>
<evidence type="ECO:0000313" key="7">
    <source>
        <dbReference type="RefSeq" id="XP_030746721.1"/>
    </source>
</evidence>
<keyword evidence="6" id="KW-1185">Reference proteome</keyword>
<gene>
    <name evidence="7" type="primary">LOC115875413</name>
</gene>
<dbReference type="GeneID" id="115875413"/>
<feature type="compositionally biased region" description="Basic and acidic residues" evidence="3">
    <location>
        <begin position="1600"/>
        <end position="1618"/>
    </location>
</feature>
<feature type="domain" description="ELYS beta-propeller" evidence="5">
    <location>
        <begin position="44"/>
        <end position="496"/>
    </location>
</feature>
<reference evidence="7" key="1">
    <citation type="submission" date="2025-08" db="UniProtKB">
        <authorList>
            <consortium name="RefSeq"/>
        </authorList>
    </citation>
    <scope>IDENTIFICATION</scope>
    <source>
        <tissue evidence="7">Gonads</tissue>
    </source>
</reference>
<dbReference type="InterPro" id="IPR036322">
    <property type="entry name" value="WD40_repeat_dom_sf"/>
</dbReference>
<feature type="compositionally biased region" description="Polar residues" evidence="3">
    <location>
        <begin position="1749"/>
        <end position="1758"/>
    </location>
</feature>
<feature type="compositionally biased region" description="Polar residues" evidence="3">
    <location>
        <begin position="2217"/>
        <end position="2226"/>
    </location>
</feature>
<evidence type="ECO:0000313" key="6">
    <source>
        <dbReference type="Proteomes" id="UP000504635"/>
    </source>
</evidence>
<feature type="compositionally biased region" description="Basic and acidic residues" evidence="3">
    <location>
        <begin position="1835"/>
        <end position="1852"/>
    </location>
</feature>
<feature type="compositionally biased region" description="Polar residues" evidence="3">
    <location>
        <begin position="2246"/>
        <end position="2255"/>
    </location>
</feature>
<feature type="region of interest" description="Disordered" evidence="3">
    <location>
        <begin position="1694"/>
        <end position="1790"/>
    </location>
</feature>
<feature type="compositionally biased region" description="Basic and acidic residues" evidence="3">
    <location>
        <begin position="2083"/>
        <end position="2096"/>
    </location>
</feature>
<feature type="region of interest" description="Disordered" evidence="3">
    <location>
        <begin position="2013"/>
        <end position="2039"/>
    </location>
</feature>
<feature type="compositionally biased region" description="Low complexity" evidence="3">
    <location>
        <begin position="1705"/>
        <end position="1730"/>
    </location>
</feature>
<dbReference type="PANTHER" id="PTHR21583:SF8">
    <property type="entry name" value="PROTEIN ELYS"/>
    <property type="match status" value="1"/>
</dbReference>
<dbReference type="Pfam" id="PF16687">
    <property type="entry name" value="ELYS-bb"/>
    <property type="match status" value="1"/>
</dbReference>
<evidence type="ECO:0000256" key="2">
    <source>
        <dbReference type="ARBA" id="ARBA00023242"/>
    </source>
</evidence>
<feature type="region of interest" description="Disordered" evidence="3">
    <location>
        <begin position="2071"/>
        <end position="2337"/>
    </location>
</feature>
<dbReference type="OrthoDB" id="6513151at2759"/>
<feature type="region of interest" description="Disordered" evidence="3">
    <location>
        <begin position="2390"/>
        <end position="2549"/>
    </location>
</feature>
<proteinExistence type="predicted"/>
<accession>A0A6J2X6C3</accession>
<feature type="region of interest" description="Disordered" evidence="3">
    <location>
        <begin position="1131"/>
        <end position="1155"/>
    </location>
</feature>
<dbReference type="InterPro" id="IPR025151">
    <property type="entry name" value="ELYS_dom"/>
</dbReference>
<feature type="compositionally biased region" description="Basic and acidic residues" evidence="3">
    <location>
        <begin position="1294"/>
        <end position="1326"/>
    </location>
</feature>
<feature type="region of interest" description="Disordered" evidence="3">
    <location>
        <begin position="1355"/>
        <end position="1416"/>
    </location>
</feature>
<dbReference type="InParanoid" id="A0A6J2X6C3"/>
<dbReference type="InterPro" id="IPR032040">
    <property type="entry name" value="ELYS-bb"/>
</dbReference>
<feature type="region of interest" description="Disordered" evidence="3">
    <location>
        <begin position="1600"/>
        <end position="1628"/>
    </location>
</feature>
<feature type="domain" description="ELYS-like" evidence="4">
    <location>
        <begin position="740"/>
        <end position="964"/>
    </location>
</feature>
<comment type="subcellular location">
    <subcellularLocation>
        <location evidence="1">Nucleus</location>
    </subcellularLocation>
</comment>
<organism evidence="6 7">
    <name type="scientific">Sitophilus oryzae</name>
    <name type="common">Rice weevil</name>
    <name type="synonym">Curculio oryzae</name>
    <dbReference type="NCBI Taxonomy" id="7048"/>
    <lineage>
        <taxon>Eukaryota</taxon>
        <taxon>Metazoa</taxon>
        <taxon>Ecdysozoa</taxon>
        <taxon>Arthropoda</taxon>
        <taxon>Hexapoda</taxon>
        <taxon>Insecta</taxon>
        <taxon>Pterygota</taxon>
        <taxon>Neoptera</taxon>
        <taxon>Endopterygota</taxon>
        <taxon>Coleoptera</taxon>
        <taxon>Polyphaga</taxon>
        <taxon>Cucujiformia</taxon>
        <taxon>Curculionidae</taxon>
        <taxon>Dryophthorinae</taxon>
        <taxon>Sitophilus</taxon>
    </lineage>
</organism>
<name>A0A6J2X6C3_SITOR</name>
<dbReference type="GO" id="GO:0005634">
    <property type="term" value="C:nucleus"/>
    <property type="evidence" value="ECO:0007669"/>
    <property type="project" value="UniProtKB-SubCell"/>
</dbReference>
<keyword evidence="2" id="KW-0539">Nucleus</keyword>
<feature type="compositionally biased region" description="Polar residues" evidence="3">
    <location>
        <begin position="2106"/>
        <end position="2121"/>
    </location>
</feature>
<feature type="compositionally biased region" description="Basic and acidic residues" evidence="3">
    <location>
        <begin position="2502"/>
        <end position="2511"/>
    </location>
</feature>
<protein>
    <submittedName>
        <fullName evidence="7">Protein ELYS isoform X1</fullName>
    </submittedName>
</protein>
<dbReference type="InterPro" id="IPR052620">
    <property type="entry name" value="ELYS/MEL-28_NucAsmblyFactor"/>
</dbReference>
<evidence type="ECO:0000256" key="1">
    <source>
        <dbReference type="ARBA" id="ARBA00004123"/>
    </source>
</evidence>
<evidence type="ECO:0000259" key="5">
    <source>
        <dbReference type="Pfam" id="PF16687"/>
    </source>
</evidence>
<feature type="compositionally biased region" description="Basic residues" evidence="3">
    <location>
        <begin position="1135"/>
        <end position="1148"/>
    </location>
</feature>
<feature type="region of interest" description="Disordered" evidence="3">
    <location>
        <begin position="1831"/>
        <end position="1855"/>
    </location>
</feature>
<feature type="compositionally biased region" description="Polar residues" evidence="3">
    <location>
        <begin position="2448"/>
        <end position="2463"/>
    </location>
</feature>